<comment type="caution">
    <text evidence="1">The sequence shown here is derived from an EMBL/GenBank/DDBJ whole genome shotgun (WGS) entry which is preliminary data.</text>
</comment>
<gene>
    <name evidence="1" type="ORF">BDN71DRAFT_415880</name>
</gene>
<protein>
    <submittedName>
        <fullName evidence="1">Uncharacterized protein</fullName>
    </submittedName>
</protein>
<evidence type="ECO:0000313" key="2">
    <source>
        <dbReference type="Proteomes" id="UP000807025"/>
    </source>
</evidence>
<dbReference type="EMBL" id="MU154538">
    <property type="protein sequence ID" value="KAF9498269.1"/>
    <property type="molecule type" value="Genomic_DNA"/>
</dbReference>
<organism evidence="1 2">
    <name type="scientific">Pleurotus eryngii</name>
    <name type="common">Boletus of the steppes</name>
    <dbReference type="NCBI Taxonomy" id="5323"/>
    <lineage>
        <taxon>Eukaryota</taxon>
        <taxon>Fungi</taxon>
        <taxon>Dikarya</taxon>
        <taxon>Basidiomycota</taxon>
        <taxon>Agaricomycotina</taxon>
        <taxon>Agaricomycetes</taxon>
        <taxon>Agaricomycetidae</taxon>
        <taxon>Agaricales</taxon>
        <taxon>Pleurotineae</taxon>
        <taxon>Pleurotaceae</taxon>
        <taxon>Pleurotus</taxon>
    </lineage>
</organism>
<accession>A0A9P6A5R5</accession>
<proteinExistence type="predicted"/>
<name>A0A9P6A5R5_PLEER</name>
<keyword evidence="2" id="KW-1185">Reference proteome</keyword>
<dbReference type="Proteomes" id="UP000807025">
    <property type="component" value="Unassembled WGS sequence"/>
</dbReference>
<reference evidence="1" key="1">
    <citation type="submission" date="2020-11" db="EMBL/GenBank/DDBJ databases">
        <authorList>
            <consortium name="DOE Joint Genome Institute"/>
            <person name="Ahrendt S."/>
            <person name="Riley R."/>
            <person name="Andreopoulos W."/>
            <person name="Labutti K."/>
            <person name="Pangilinan J."/>
            <person name="Ruiz-Duenas F.J."/>
            <person name="Barrasa J.M."/>
            <person name="Sanchez-Garcia M."/>
            <person name="Camarero S."/>
            <person name="Miyauchi S."/>
            <person name="Serrano A."/>
            <person name="Linde D."/>
            <person name="Babiker R."/>
            <person name="Drula E."/>
            <person name="Ayuso-Fernandez I."/>
            <person name="Pacheco R."/>
            <person name="Padilla G."/>
            <person name="Ferreira P."/>
            <person name="Barriuso J."/>
            <person name="Kellner H."/>
            <person name="Castanera R."/>
            <person name="Alfaro M."/>
            <person name="Ramirez L."/>
            <person name="Pisabarro A.G."/>
            <person name="Kuo A."/>
            <person name="Tritt A."/>
            <person name="Lipzen A."/>
            <person name="He G."/>
            <person name="Yan M."/>
            <person name="Ng V."/>
            <person name="Cullen D."/>
            <person name="Martin F."/>
            <person name="Rosso M.-N."/>
            <person name="Henrissat B."/>
            <person name="Hibbett D."/>
            <person name="Martinez A.T."/>
            <person name="Grigoriev I.V."/>
        </authorList>
    </citation>
    <scope>NUCLEOTIDE SEQUENCE</scope>
    <source>
        <strain evidence="1">ATCC 90797</strain>
    </source>
</reference>
<dbReference type="AlphaFoldDB" id="A0A9P6A5R5"/>
<evidence type="ECO:0000313" key="1">
    <source>
        <dbReference type="EMBL" id="KAF9498269.1"/>
    </source>
</evidence>
<sequence length="150" mass="16439">MVPEQPACNVAWTPQTLAFSNAPLGSAPRIFACLVLCRYYVVLWVPSPPRDPHKGPPAARLACEILATMLTRAGGGLKSSLMTASHCLCYGTQPVESSPFVTLLIFALSTTLSARRNAIHRCFHPGIGYFIHRYTFGQCMYVVSLLKKIL</sequence>